<keyword evidence="5" id="KW-0328">Glycosyltransferase</keyword>
<comment type="function">
    <text evidence="3 5">Allosteric enzyme that catalyzes the rate-limiting step in glycogen catabolism, the phosphorolytic cleavage of glycogen to produce glucose-1-phosphate, and plays a central role in maintaining cellular and organismal glucose homeostasis.</text>
</comment>
<evidence type="ECO:0000256" key="4">
    <source>
        <dbReference type="ARBA" id="ARBA00046783"/>
    </source>
</evidence>
<evidence type="ECO:0000256" key="5">
    <source>
        <dbReference type="RuleBase" id="RU000587"/>
    </source>
</evidence>
<keyword evidence="7" id="KW-1185">Reference proteome</keyword>
<evidence type="ECO:0000256" key="1">
    <source>
        <dbReference type="ARBA" id="ARBA00006047"/>
    </source>
</evidence>
<dbReference type="PANTHER" id="PTHR11468:SF3">
    <property type="entry name" value="GLYCOGEN PHOSPHORYLASE, LIVER FORM"/>
    <property type="match status" value="1"/>
</dbReference>
<name>A0A2G9QAL2_AQUCT</name>
<dbReference type="Proteomes" id="UP000228934">
    <property type="component" value="Unassembled WGS sequence"/>
</dbReference>
<sequence>YNARDYYEKLPELKRVIDQIQNGFFSPTNPDLFKDIVNMLFNHDRFKVFADYEAYVKSQERVSALYKVSNL</sequence>
<feature type="non-terminal residue" evidence="6">
    <location>
        <position position="1"/>
    </location>
</feature>
<comment type="subunit">
    <text evidence="4">Homodimer; enzymatically active. Interacts with PPP1R3B; recruits the phosphatase PP1 which dephosphorylates and inactivates PYGL/glycogen phosphorylase.</text>
</comment>
<evidence type="ECO:0000313" key="7">
    <source>
        <dbReference type="Proteomes" id="UP000228934"/>
    </source>
</evidence>
<evidence type="ECO:0000313" key="6">
    <source>
        <dbReference type="EMBL" id="PIO12083.1"/>
    </source>
</evidence>
<dbReference type="GO" id="GO:0005980">
    <property type="term" value="P:glycogen catabolic process"/>
    <property type="evidence" value="ECO:0007669"/>
    <property type="project" value="TreeGrafter"/>
</dbReference>
<evidence type="ECO:0000256" key="2">
    <source>
        <dbReference type="ARBA" id="ARBA00036074"/>
    </source>
</evidence>
<dbReference type="GO" id="GO:0008184">
    <property type="term" value="F:glycogen phosphorylase activity"/>
    <property type="evidence" value="ECO:0007669"/>
    <property type="project" value="InterPro"/>
</dbReference>
<dbReference type="InterPro" id="IPR000811">
    <property type="entry name" value="Glyco_trans_35"/>
</dbReference>
<reference evidence="7" key="1">
    <citation type="journal article" date="2017" name="Nat. Commun.">
        <title>The North American bullfrog draft genome provides insight into hormonal regulation of long noncoding RNA.</title>
        <authorList>
            <person name="Hammond S.A."/>
            <person name="Warren R.L."/>
            <person name="Vandervalk B.P."/>
            <person name="Kucuk E."/>
            <person name="Khan H."/>
            <person name="Gibb E.A."/>
            <person name="Pandoh P."/>
            <person name="Kirk H."/>
            <person name="Zhao Y."/>
            <person name="Jones M."/>
            <person name="Mungall A.J."/>
            <person name="Coope R."/>
            <person name="Pleasance S."/>
            <person name="Moore R.A."/>
            <person name="Holt R.A."/>
            <person name="Round J.M."/>
            <person name="Ohora S."/>
            <person name="Walle B.V."/>
            <person name="Veldhoen N."/>
            <person name="Helbing C.C."/>
            <person name="Birol I."/>
        </authorList>
    </citation>
    <scope>NUCLEOTIDE SEQUENCE [LARGE SCALE GENOMIC DNA]</scope>
</reference>
<gene>
    <name evidence="6" type="ORF">AB205_0160260</name>
</gene>
<dbReference type="EMBL" id="KZ060587">
    <property type="protein sequence ID" value="PIO12083.1"/>
    <property type="molecule type" value="Genomic_DNA"/>
</dbReference>
<accession>A0A2G9QAL2</accession>
<dbReference type="SUPFAM" id="SSF53756">
    <property type="entry name" value="UDP-Glycosyltransferase/glycogen phosphorylase"/>
    <property type="match status" value="1"/>
</dbReference>
<comment type="catalytic activity">
    <reaction evidence="2">
        <text>[(1-&gt;4)-alpha-D-glucosyl](n) + phosphate = [(1-&gt;4)-alpha-D-glucosyl](n-1) + alpha-D-glucose 1-phosphate</text>
        <dbReference type="Rhea" id="RHEA:41732"/>
        <dbReference type="Rhea" id="RHEA-COMP:9584"/>
        <dbReference type="Rhea" id="RHEA-COMP:9586"/>
        <dbReference type="ChEBI" id="CHEBI:15444"/>
        <dbReference type="ChEBI" id="CHEBI:43474"/>
        <dbReference type="ChEBI" id="CHEBI:58601"/>
        <dbReference type="EC" id="2.4.1.1"/>
    </reaction>
    <physiologicalReaction direction="left-to-right" evidence="2">
        <dbReference type="Rhea" id="RHEA:41733"/>
    </physiologicalReaction>
</comment>
<dbReference type="GO" id="GO:0005737">
    <property type="term" value="C:cytoplasm"/>
    <property type="evidence" value="ECO:0007669"/>
    <property type="project" value="TreeGrafter"/>
</dbReference>
<organism evidence="6 7">
    <name type="scientific">Aquarana catesbeiana</name>
    <name type="common">American bullfrog</name>
    <name type="synonym">Rana catesbeiana</name>
    <dbReference type="NCBI Taxonomy" id="8400"/>
    <lineage>
        <taxon>Eukaryota</taxon>
        <taxon>Metazoa</taxon>
        <taxon>Chordata</taxon>
        <taxon>Craniata</taxon>
        <taxon>Vertebrata</taxon>
        <taxon>Euteleostomi</taxon>
        <taxon>Amphibia</taxon>
        <taxon>Batrachia</taxon>
        <taxon>Anura</taxon>
        <taxon>Neobatrachia</taxon>
        <taxon>Ranoidea</taxon>
        <taxon>Ranidae</taxon>
        <taxon>Aquarana</taxon>
    </lineage>
</organism>
<keyword evidence="5" id="KW-0663">Pyridoxal phosphate</keyword>
<evidence type="ECO:0000256" key="3">
    <source>
        <dbReference type="ARBA" id="ARBA00037413"/>
    </source>
</evidence>
<dbReference type="AlphaFoldDB" id="A0A2G9QAL2"/>
<proteinExistence type="inferred from homology"/>
<dbReference type="Gene3D" id="3.40.50.2000">
    <property type="entry name" value="Glycogen Phosphorylase B"/>
    <property type="match status" value="1"/>
</dbReference>
<dbReference type="EC" id="2.4.1.1" evidence="5"/>
<comment type="cofactor">
    <cofactor evidence="5">
        <name>pyridoxal 5'-phosphate</name>
        <dbReference type="ChEBI" id="CHEBI:597326"/>
    </cofactor>
</comment>
<comment type="similarity">
    <text evidence="1 5">Belongs to the glycogen phosphorylase family.</text>
</comment>
<dbReference type="Pfam" id="PF00343">
    <property type="entry name" value="Phosphorylase"/>
    <property type="match status" value="1"/>
</dbReference>
<protein>
    <recommendedName>
        <fullName evidence="5">Alpha-1,4 glucan phosphorylase</fullName>
        <ecNumber evidence="5">2.4.1.1</ecNumber>
    </recommendedName>
</protein>
<keyword evidence="5" id="KW-0119">Carbohydrate metabolism</keyword>
<dbReference type="GO" id="GO:0030170">
    <property type="term" value="F:pyridoxal phosphate binding"/>
    <property type="evidence" value="ECO:0007669"/>
    <property type="project" value="TreeGrafter"/>
</dbReference>
<keyword evidence="5" id="KW-0808">Transferase</keyword>
<dbReference type="PANTHER" id="PTHR11468">
    <property type="entry name" value="GLYCOGEN PHOSPHORYLASE"/>
    <property type="match status" value="1"/>
</dbReference>
<dbReference type="OrthoDB" id="9047336at2759"/>